<comment type="caution">
    <text evidence="2">The sequence shown here is derived from an EMBL/GenBank/DDBJ whole genome shotgun (WGS) entry which is preliminary data.</text>
</comment>
<organism evidence="2 3">
    <name type="scientific">Nocardiopsis metallicus</name>
    <dbReference type="NCBI Taxonomy" id="179819"/>
    <lineage>
        <taxon>Bacteria</taxon>
        <taxon>Bacillati</taxon>
        <taxon>Actinomycetota</taxon>
        <taxon>Actinomycetes</taxon>
        <taxon>Streptosporangiales</taxon>
        <taxon>Nocardiopsidaceae</taxon>
        <taxon>Nocardiopsis</taxon>
    </lineage>
</organism>
<name>A0A840W035_9ACTN</name>
<proteinExistence type="predicted"/>
<dbReference type="EMBL" id="JACHDO010000001">
    <property type="protein sequence ID" value="MBB5489422.1"/>
    <property type="molecule type" value="Genomic_DNA"/>
</dbReference>
<accession>A0A840W035</accession>
<evidence type="ECO:0000313" key="3">
    <source>
        <dbReference type="Proteomes" id="UP000579647"/>
    </source>
</evidence>
<keyword evidence="3" id="KW-1185">Reference proteome</keyword>
<dbReference type="Proteomes" id="UP000579647">
    <property type="component" value="Unassembled WGS sequence"/>
</dbReference>
<gene>
    <name evidence="2" type="ORF">HNR07_000559</name>
</gene>
<reference evidence="2 3" key="1">
    <citation type="submission" date="2020-08" db="EMBL/GenBank/DDBJ databases">
        <title>Sequencing the genomes of 1000 actinobacteria strains.</title>
        <authorList>
            <person name="Klenk H.-P."/>
        </authorList>
    </citation>
    <scope>NUCLEOTIDE SEQUENCE [LARGE SCALE GENOMIC DNA]</scope>
    <source>
        <strain evidence="2 3">DSM 44598</strain>
    </source>
</reference>
<evidence type="ECO:0000256" key="1">
    <source>
        <dbReference type="SAM" id="MobiDB-lite"/>
    </source>
</evidence>
<protein>
    <submittedName>
        <fullName evidence="2">Uncharacterized protein</fullName>
    </submittedName>
</protein>
<feature type="region of interest" description="Disordered" evidence="1">
    <location>
        <begin position="21"/>
        <end position="42"/>
    </location>
</feature>
<evidence type="ECO:0000313" key="2">
    <source>
        <dbReference type="EMBL" id="MBB5489422.1"/>
    </source>
</evidence>
<dbReference type="AlphaFoldDB" id="A0A840W035"/>
<sequence>MHLFPAVSGGLRDRMIAATGNHGSAFPRLRGSVPETAHGLAP</sequence>